<dbReference type="AlphaFoldDB" id="A0A4Y9SHZ9"/>
<comment type="caution">
    <text evidence="2">The sequence shown here is derived from an EMBL/GenBank/DDBJ whole genome shotgun (WGS) entry which is preliminary data.</text>
</comment>
<sequence>MRLRIATAALLALGATPLAQAEDSVQFTTRAQYETRGANLANPYRVRDWEHAVAAADLRWQWDAPWQTAVKGLVTARAAGDEEGRLTLNELSFERAAGSGFVTVGKKIISWDVGYAFRPLDVVQQEDRRALNVTNLVGVPLLAYERFTADSALTFVWSNPGRGKADQPRGDESLALRWYASADARDQYAVLRVSQRNGVEGGVSFSQVHGDGLELHGSILFQQRHDTWTGTHWEQQGSGAKALAGLTWTTESKWMMVAEAWADRTALKGQQHNVLLREEWRDGDLAIGGDVLWQTQSGSRIVSASVAWTPAPWQLSASVRRYGGVAGYVVRSAAVFTVQRAF</sequence>
<organism evidence="2 3">
    <name type="scientific">Zemynaea arenosa</name>
    <dbReference type="NCBI Taxonomy" id="2561931"/>
    <lineage>
        <taxon>Bacteria</taxon>
        <taxon>Pseudomonadati</taxon>
        <taxon>Pseudomonadota</taxon>
        <taxon>Betaproteobacteria</taxon>
        <taxon>Burkholderiales</taxon>
        <taxon>Oxalobacteraceae</taxon>
        <taxon>Telluria group</taxon>
        <taxon>Zemynaea</taxon>
    </lineage>
</organism>
<feature type="chain" id="PRO_5021279686" description="Porin" evidence="1">
    <location>
        <begin position="22"/>
        <end position="342"/>
    </location>
</feature>
<keyword evidence="1" id="KW-0732">Signal</keyword>
<dbReference type="EMBL" id="SPVF01000120">
    <property type="protein sequence ID" value="TFW21422.1"/>
    <property type="molecule type" value="Genomic_DNA"/>
</dbReference>
<feature type="signal peptide" evidence="1">
    <location>
        <begin position="1"/>
        <end position="21"/>
    </location>
</feature>
<dbReference type="RefSeq" id="WP_135206866.1">
    <property type="nucleotide sequence ID" value="NZ_SPVF01000120.1"/>
</dbReference>
<evidence type="ECO:0000256" key="1">
    <source>
        <dbReference type="SAM" id="SignalP"/>
    </source>
</evidence>
<evidence type="ECO:0008006" key="4">
    <source>
        <dbReference type="Google" id="ProtNLM"/>
    </source>
</evidence>
<reference evidence="2 3" key="1">
    <citation type="submission" date="2019-03" db="EMBL/GenBank/DDBJ databases">
        <title>Draft Genome Sequence of Massilia arenosa sp. nov., a Novel Massilia Species Isolated from a Sandy-loam Maize Soil.</title>
        <authorList>
            <person name="Raths R."/>
            <person name="Peta V."/>
            <person name="Bucking H."/>
        </authorList>
    </citation>
    <scope>NUCLEOTIDE SEQUENCE [LARGE SCALE GENOMIC DNA]</scope>
    <source>
        <strain evidence="2 3">MC02</strain>
    </source>
</reference>
<evidence type="ECO:0000313" key="3">
    <source>
        <dbReference type="Proteomes" id="UP000298438"/>
    </source>
</evidence>
<evidence type="ECO:0000313" key="2">
    <source>
        <dbReference type="EMBL" id="TFW21422.1"/>
    </source>
</evidence>
<protein>
    <recommendedName>
        <fullName evidence="4">Porin</fullName>
    </recommendedName>
</protein>
<proteinExistence type="predicted"/>
<gene>
    <name evidence="2" type="ORF">E4L96_08915</name>
</gene>
<dbReference type="Proteomes" id="UP000298438">
    <property type="component" value="Unassembled WGS sequence"/>
</dbReference>
<name>A0A4Y9SHZ9_9BURK</name>
<accession>A0A4Y9SHZ9</accession>
<keyword evidence="3" id="KW-1185">Reference proteome</keyword>
<dbReference type="OrthoDB" id="8746278at2"/>